<sequence length="366" mass="41795">MANFSPKKKICIVSISLAEGGAERSTALLTQMLDKLGYEVHLAILTDKISYNFKGKLLNLGEKKRKSNTIVSRFLRFNVLRKYLLQQKFDYIIDNRVKNNPLKELYYLNYIYKNQRLIYVVRSYFIENYFAENKSWLSKYASNQIVEKVSKIVAVSKSIEKRISEKFNTEKAFTIYNPIESLEKGNLNIEGNYILFLGRLVDEVKNISLLLEAYAESELPALNIKLKLLGSGPDLSFLQSKVKALELIQNVEFVSYTPQVYPYLKQAKFTVLTSKYEGFPRVLIESLSVGTPVISVDCESGPGEIIQHKKNGLLVENHNSAKLASAMNQMIKDEKLYLTCKENAKASVKHLSLDLIAQQWDEILST</sequence>
<dbReference type="Proteomes" id="UP001257659">
    <property type="component" value="Unassembled WGS sequence"/>
</dbReference>
<accession>A0ABU1K6G4</accession>
<evidence type="ECO:0000313" key="3">
    <source>
        <dbReference type="EMBL" id="MDR6301205.1"/>
    </source>
</evidence>
<dbReference type="InterPro" id="IPR001296">
    <property type="entry name" value="Glyco_trans_1"/>
</dbReference>
<dbReference type="SUPFAM" id="SSF53756">
    <property type="entry name" value="UDP-Glycosyltransferase/glycogen phosphorylase"/>
    <property type="match status" value="1"/>
</dbReference>
<dbReference type="RefSeq" id="WP_309728343.1">
    <property type="nucleotide sequence ID" value="NZ_JAVDQA010000005.1"/>
</dbReference>
<name>A0ABU1K6G4_9FLAO</name>
<feature type="domain" description="Glycosyltransferase subfamily 4-like N-terminal" evidence="2">
    <location>
        <begin position="20"/>
        <end position="180"/>
    </location>
</feature>
<evidence type="ECO:0000259" key="1">
    <source>
        <dbReference type="Pfam" id="PF00534"/>
    </source>
</evidence>
<dbReference type="EMBL" id="JAVDQA010000005">
    <property type="protein sequence ID" value="MDR6301205.1"/>
    <property type="molecule type" value="Genomic_DNA"/>
</dbReference>
<organism evidence="3 4">
    <name type="scientific">Mesonia maritima</name>
    <dbReference type="NCBI Taxonomy" id="1793873"/>
    <lineage>
        <taxon>Bacteria</taxon>
        <taxon>Pseudomonadati</taxon>
        <taxon>Bacteroidota</taxon>
        <taxon>Flavobacteriia</taxon>
        <taxon>Flavobacteriales</taxon>
        <taxon>Flavobacteriaceae</taxon>
        <taxon>Mesonia</taxon>
    </lineage>
</organism>
<protein>
    <submittedName>
        <fullName evidence="3">Glycosyltransferase involved in cell wall biosynthesis</fullName>
    </submittedName>
</protein>
<proteinExistence type="predicted"/>
<dbReference type="PANTHER" id="PTHR12526:SF630">
    <property type="entry name" value="GLYCOSYLTRANSFERASE"/>
    <property type="match status" value="1"/>
</dbReference>
<dbReference type="InterPro" id="IPR028098">
    <property type="entry name" value="Glyco_trans_4-like_N"/>
</dbReference>
<gene>
    <name evidence="3" type="ORF">GGR31_001856</name>
</gene>
<comment type="caution">
    <text evidence="3">The sequence shown here is derived from an EMBL/GenBank/DDBJ whole genome shotgun (WGS) entry which is preliminary data.</text>
</comment>
<feature type="domain" description="Glycosyl transferase family 1" evidence="1">
    <location>
        <begin position="183"/>
        <end position="345"/>
    </location>
</feature>
<dbReference type="Pfam" id="PF00534">
    <property type="entry name" value="Glycos_transf_1"/>
    <property type="match status" value="1"/>
</dbReference>
<evidence type="ECO:0000259" key="2">
    <source>
        <dbReference type="Pfam" id="PF13439"/>
    </source>
</evidence>
<keyword evidence="4" id="KW-1185">Reference proteome</keyword>
<dbReference type="Gene3D" id="3.40.50.2000">
    <property type="entry name" value="Glycogen Phosphorylase B"/>
    <property type="match status" value="2"/>
</dbReference>
<dbReference type="Pfam" id="PF13439">
    <property type="entry name" value="Glyco_transf_4"/>
    <property type="match status" value="1"/>
</dbReference>
<evidence type="ECO:0000313" key="4">
    <source>
        <dbReference type="Proteomes" id="UP001257659"/>
    </source>
</evidence>
<dbReference type="PANTHER" id="PTHR12526">
    <property type="entry name" value="GLYCOSYLTRANSFERASE"/>
    <property type="match status" value="1"/>
</dbReference>
<reference evidence="3 4" key="1">
    <citation type="submission" date="2023-07" db="EMBL/GenBank/DDBJ databases">
        <title>Genomic Encyclopedia of Type Strains, Phase IV (KMG-IV): sequencing the most valuable type-strain genomes for metagenomic binning, comparative biology and taxonomic classification.</title>
        <authorList>
            <person name="Goeker M."/>
        </authorList>
    </citation>
    <scope>NUCLEOTIDE SEQUENCE [LARGE SCALE GENOMIC DNA]</scope>
    <source>
        <strain evidence="3 4">DSM 102814</strain>
    </source>
</reference>